<dbReference type="Gene3D" id="3.40.50.720">
    <property type="entry name" value="NAD(P)-binding Rossmann-like Domain"/>
    <property type="match status" value="1"/>
</dbReference>
<organism evidence="4">
    <name type="scientific">uncultured Mycobacteriales bacterium</name>
    <dbReference type="NCBI Taxonomy" id="581187"/>
    <lineage>
        <taxon>Bacteria</taxon>
        <taxon>Bacillati</taxon>
        <taxon>Actinomycetota</taxon>
        <taxon>Actinomycetes</taxon>
        <taxon>Mycobacteriales</taxon>
        <taxon>environmental samples</taxon>
    </lineage>
</organism>
<name>A0A6J4HQ17_9ACTN</name>
<evidence type="ECO:0000256" key="1">
    <source>
        <dbReference type="ARBA" id="ARBA00022857"/>
    </source>
</evidence>
<dbReference type="GO" id="GO:0003960">
    <property type="term" value="F:quinone reductase (NADPH) activity"/>
    <property type="evidence" value="ECO:0007669"/>
    <property type="project" value="TreeGrafter"/>
</dbReference>
<dbReference type="InterPro" id="IPR013154">
    <property type="entry name" value="ADH-like_N"/>
</dbReference>
<dbReference type="GO" id="GO:0070402">
    <property type="term" value="F:NADPH binding"/>
    <property type="evidence" value="ECO:0007669"/>
    <property type="project" value="TreeGrafter"/>
</dbReference>
<proteinExistence type="predicted"/>
<dbReference type="InterPro" id="IPR036291">
    <property type="entry name" value="NAD(P)-bd_dom_sf"/>
</dbReference>
<evidence type="ECO:0000313" key="4">
    <source>
        <dbReference type="EMBL" id="CAA9230123.1"/>
    </source>
</evidence>
<dbReference type="Pfam" id="PF13602">
    <property type="entry name" value="ADH_zinc_N_2"/>
    <property type="match status" value="1"/>
</dbReference>
<dbReference type="PANTHER" id="PTHR48106:SF13">
    <property type="entry name" value="QUINONE OXIDOREDUCTASE-RELATED"/>
    <property type="match status" value="1"/>
</dbReference>
<dbReference type="GO" id="GO:0005829">
    <property type="term" value="C:cytosol"/>
    <property type="evidence" value="ECO:0007669"/>
    <property type="project" value="TreeGrafter"/>
</dbReference>
<dbReference type="SMART" id="SM00829">
    <property type="entry name" value="PKS_ER"/>
    <property type="match status" value="1"/>
</dbReference>
<sequence length="342" mass="35588">MPETGTTMRAVLFHRKGDPAVLACEDVPVPAVPPGHVLVRVEAAGVNFADVVRRAGDGYPVPTPLPYTLGTEFAGTVARLGDQVDQHAVGDRVFGLVDPVTSGCYAEYVAVPAMAAYPLPDWLDPADSTALLVQGLTAFLALRDGVRLAEGDSVLVLGAAGGLGSLAVQIARELRAGLVVGAASTPEKLALITELGADDAVNYSEPGWVERAVAATGGRGFDTALLAGDREVIAGALGAMAPFGRIRLLGANDPGALVVDFMAEMGAGRLSANETIGFFTLTHYASPAMWPEVGVAMRTLLEQVRGRTLSPVVRHRFPLAEAAAAHRQIENRATTGKVVLIP</sequence>
<evidence type="ECO:0000259" key="3">
    <source>
        <dbReference type="SMART" id="SM00829"/>
    </source>
</evidence>
<evidence type="ECO:0000256" key="2">
    <source>
        <dbReference type="ARBA" id="ARBA00023002"/>
    </source>
</evidence>
<dbReference type="SUPFAM" id="SSF50129">
    <property type="entry name" value="GroES-like"/>
    <property type="match status" value="1"/>
</dbReference>
<dbReference type="InterPro" id="IPR020843">
    <property type="entry name" value="ER"/>
</dbReference>
<keyword evidence="2" id="KW-0560">Oxidoreductase</keyword>
<dbReference type="GO" id="GO:0008270">
    <property type="term" value="F:zinc ion binding"/>
    <property type="evidence" value="ECO:0007669"/>
    <property type="project" value="InterPro"/>
</dbReference>
<dbReference type="Gene3D" id="3.90.180.10">
    <property type="entry name" value="Medium-chain alcohol dehydrogenases, catalytic domain"/>
    <property type="match status" value="1"/>
</dbReference>
<feature type="domain" description="Enoyl reductase (ER)" evidence="3">
    <location>
        <begin position="17"/>
        <end position="340"/>
    </location>
</feature>
<dbReference type="SUPFAM" id="SSF51735">
    <property type="entry name" value="NAD(P)-binding Rossmann-fold domains"/>
    <property type="match status" value="1"/>
</dbReference>
<dbReference type="PANTHER" id="PTHR48106">
    <property type="entry name" value="QUINONE OXIDOREDUCTASE PIG3-RELATED"/>
    <property type="match status" value="1"/>
</dbReference>
<accession>A0A6J4HQ17</accession>
<dbReference type="InterPro" id="IPR011032">
    <property type="entry name" value="GroES-like_sf"/>
</dbReference>
<dbReference type="EMBL" id="CADCTP010000092">
    <property type="protein sequence ID" value="CAA9230123.1"/>
    <property type="molecule type" value="Genomic_DNA"/>
</dbReference>
<dbReference type="InterPro" id="IPR002364">
    <property type="entry name" value="Quin_OxRdtase/zeta-crystal_CS"/>
</dbReference>
<dbReference type="AlphaFoldDB" id="A0A6J4HQ17"/>
<dbReference type="Pfam" id="PF08240">
    <property type="entry name" value="ADH_N"/>
    <property type="match status" value="1"/>
</dbReference>
<gene>
    <name evidence="4" type="ORF">AVDCRST_MAG41-888</name>
</gene>
<protein>
    <recommendedName>
        <fullName evidence="3">Enoyl reductase (ER) domain-containing protein</fullName>
    </recommendedName>
</protein>
<keyword evidence="1" id="KW-0521">NADP</keyword>
<reference evidence="4" key="1">
    <citation type="submission" date="2020-02" db="EMBL/GenBank/DDBJ databases">
        <authorList>
            <person name="Meier V. D."/>
        </authorList>
    </citation>
    <scope>NUCLEOTIDE SEQUENCE</scope>
    <source>
        <strain evidence="4">AVDCRST_MAG41</strain>
    </source>
</reference>
<dbReference type="PROSITE" id="PS01162">
    <property type="entry name" value="QOR_ZETA_CRYSTAL"/>
    <property type="match status" value="1"/>
</dbReference>
<dbReference type="GO" id="GO:0035925">
    <property type="term" value="F:mRNA 3'-UTR AU-rich region binding"/>
    <property type="evidence" value="ECO:0007669"/>
    <property type="project" value="TreeGrafter"/>
</dbReference>